<evidence type="ECO:0000259" key="1">
    <source>
        <dbReference type="PROSITE" id="PS51742"/>
    </source>
</evidence>
<dbReference type="PROSITE" id="PS51742">
    <property type="entry name" value="PPC"/>
    <property type="match status" value="1"/>
</dbReference>
<dbReference type="Gene3D" id="3.30.1330.80">
    <property type="entry name" value="Hypothetical protein, similar to alpha- acetolactate decarboxylase, domain 2"/>
    <property type="match status" value="1"/>
</dbReference>
<dbReference type="PIRSF" id="PIRSF016702">
    <property type="entry name" value="DNA_bp_PD1"/>
    <property type="match status" value="1"/>
</dbReference>
<accession>S5DJ16</accession>
<dbReference type="InterPro" id="IPR005175">
    <property type="entry name" value="PPC_dom"/>
</dbReference>
<evidence type="ECO:0000313" key="2">
    <source>
        <dbReference type="EMBL" id="AGQ18684.1"/>
    </source>
</evidence>
<protein>
    <submittedName>
        <fullName evidence="2">Putative DNA-binding protein</fullName>
    </submittedName>
</protein>
<proteinExistence type="predicted"/>
<keyword evidence="2" id="KW-0238">DNA-binding</keyword>
<dbReference type="EMBL" id="KC811108">
    <property type="protein sequence ID" value="AGQ18684.1"/>
    <property type="molecule type" value="Genomic_DNA"/>
</dbReference>
<feature type="domain" description="PPC" evidence="1">
    <location>
        <begin position="8"/>
        <end position="147"/>
    </location>
</feature>
<dbReference type="InterPro" id="IPR025707">
    <property type="entry name" value="DNA_bp_PD1"/>
</dbReference>
<dbReference type="AlphaFoldDB" id="S5DJ16"/>
<dbReference type="CDD" id="cd11378">
    <property type="entry name" value="DUF296"/>
    <property type="match status" value="1"/>
</dbReference>
<dbReference type="SUPFAM" id="SSF117856">
    <property type="entry name" value="AF0104/ALDC/Ptd012-like"/>
    <property type="match status" value="1"/>
</dbReference>
<organism evidence="2">
    <name type="scientific">Candidatus Actinomarina minuta</name>
    <dbReference type="NCBI Taxonomy" id="1389454"/>
    <lineage>
        <taxon>Bacteria</taxon>
        <taxon>Bacillati</taxon>
        <taxon>Actinomycetota</taxon>
        <taxon>Actinomycetes</taxon>
        <taxon>Candidatus Actinomarinidae</taxon>
        <taxon>Candidatus Actinomarinales</taxon>
        <taxon>Candidatus Actinomarineae</taxon>
        <taxon>Candidatus Actinomarinaceae</taxon>
        <taxon>Candidatus Actinomarina</taxon>
    </lineage>
</organism>
<dbReference type="Pfam" id="PF03479">
    <property type="entry name" value="PCC"/>
    <property type="match status" value="1"/>
</dbReference>
<dbReference type="PANTHER" id="PTHR34988">
    <property type="entry name" value="PROTEIN, PUTATIVE-RELATED"/>
    <property type="match status" value="1"/>
</dbReference>
<dbReference type="PANTHER" id="PTHR34988:SF1">
    <property type="entry name" value="DNA-BINDING PROTEIN"/>
    <property type="match status" value="1"/>
</dbReference>
<sequence length="147" mass="17191">MYVRKYKVNREIVHYVKFEKDTLLLESLTEYAIQNKIKTAEISFIGAVQNLNVLYFNQESKEYEEHFFKGGFEVLSGLGNITLFDKKPLVHIHISVSDKDGKAFGGHLTEGSKTWLIEAIIREPTFIRRLFIKRSYDKELNLNVWSD</sequence>
<name>S5DJ16_9ACTN</name>
<reference evidence="2" key="1">
    <citation type="journal article" date="2013" name="Sci. Rep.">
        <title>Metagenomics uncovers a new group of low GC and ultra-small marine Actinobacteria.</title>
        <authorList>
            <person name="Ghai R."/>
            <person name="Mizuno C.M."/>
            <person name="Picazo A."/>
            <person name="Camacho A."/>
            <person name="Rodriguez-Valera F."/>
        </authorList>
    </citation>
    <scope>NUCLEOTIDE SEQUENCE</scope>
</reference>
<dbReference type="GO" id="GO:0003677">
    <property type="term" value="F:DNA binding"/>
    <property type="evidence" value="ECO:0007669"/>
    <property type="project" value="UniProtKB-KW"/>
</dbReference>